<accession>A0AAD9IMM9</accession>
<sequence length="375" mass="40691">MSDGWSELERDANGSLRADSIKFPAGMAALANQVHALGLKFGMYGDAGAKTCGGYPGSRGHEEADAALFAGFGVDYLKYDNCYADPDDPPRGRYEAMRDALNATGRPIVYSLCDWGVAEPWLWAAGVGNSWRTTVDSAPNWRSVMHNLDGNVGLARFARPGAWNDPDMLQVGNGLTPGEQRSHFALWCLLKSPLMISSPLKGLDQTALAVLTAPEVIAVHRDKLGVAGDLIWKQARGGWRGGSKEIHAGPLTEGRRVVVMLNRAHAEERGGARITVRWDQLGYTSDAVATVRDLYARRDLGSFRRHFSAMVGPHDCLALVITPGQQQSGSVNRRARDGRGAPWDDGWRPWHAQPMYAMHDEDFEPASGAAGAAVL</sequence>
<keyword evidence="6 8" id="KW-1015">Disulfide bond</keyword>
<keyword evidence="5 8" id="KW-0378">Hydrolase</keyword>
<dbReference type="Gene3D" id="2.60.40.1180">
    <property type="entry name" value="Golgi alpha-mannosidase II"/>
    <property type="match status" value="1"/>
</dbReference>
<evidence type="ECO:0000313" key="10">
    <source>
        <dbReference type="EMBL" id="KAK2079460.1"/>
    </source>
</evidence>
<protein>
    <recommendedName>
        <fullName evidence="3 8">Alpha-galactosidase</fullName>
        <ecNumber evidence="3 8">3.2.1.22</ecNumber>
    </recommendedName>
    <alternativeName>
        <fullName evidence="8">Melibiase</fullName>
    </alternativeName>
</protein>
<evidence type="ECO:0000256" key="1">
    <source>
        <dbReference type="ARBA" id="ARBA00001255"/>
    </source>
</evidence>
<proteinExistence type="inferred from homology"/>
<dbReference type="GO" id="GO:0005975">
    <property type="term" value="P:carbohydrate metabolic process"/>
    <property type="evidence" value="ECO:0007669"/>
    <property type="project" value="InterPro"/>
</dbReference>
<feature type="domain" description="Alpha galactosidase C-terminal" evidence="9">
    <location>
        <begin position="242"/>
        <end position="320"/>
    </location>
</feature>
<evidence type="ECO:0000256" key="6">
    <source>
        <dbReference type="ARBA" id="ARBA00023157"/>
    </source>
</evidence>
<evidence type="ECO:0000256" key="3">
    <source>
        <dbReference type="ARBA" id="ARBA00012755"/>
    </source>
</evidence>
<name>A0AAD9IMM9_PROWI</name>
<dbReference type="Proteomes" id="UP001255856">
    <property type="component" value="Unassembled WGS sequence"/>
</dbReference>
<dbReference type="SUPFAM" id="SSF51011">
    <property type="entry name" value="Glycosyl hydrolase domain"/>
    <property type="match status" value="1"/>
</dbReference>
<dbReference type="Gene3D" id="3.20.20.70">
    <property type="entry name" value="Aldolase class I"/>
    <property type="match status" value="1"/>
</dbReference>
<evidence type="ECO:0000259" key="9">
    <source>
        <dbReference type="Pfam" id="PF17801"/>
    </source>
</evidence>
<dbReference type="SUPFAM" id="SSF51445">
    <property type="entry name" value="(Trans)glycosidases"/>
    <property type="match status" value="1"/>
</dbReference>
<dbReference type="InterPro" id="IPR002241">
    <property type="entry name" value="Glyco_hydro_27"/>
</dbReference>
<dbReference type="InterPro" id="IPR013780">
    <property type="entry name" value="Glyco_hydro_b"/>
</dbReference>
<evidence type="ECO:0000256" key="2">
    <source>
        <dbReference type="ARBA" id="ARBA00009743"/>
    </source>
</evidence>
<dbReference type="AlphaFoldDB" id="A0AAD9IMM9"/>
<dbReference type="InterPro" id="IPR013785">
    <property type="entry name" value="Aldolase_TIM"/>
</dbReference>
<gene>
    <name evidence="10" type="ORF">QBZ16_003152</name>
</gene>
<dbReference type="InterPro" id="IPR017853">
    <property type="entry name" value="GH"/>
</dbReference>
<dbReference type="FunFam" id="2.60.40.1180:FF:000008">
    <property type="entry name" value="Alpha-galactosidase"/>
    <property type="match status" value="1"/>
</dbReference>
<dbReference type="Pfam" id="PF17801">
    <property type="entry name" value="Melibiase_C"/>
    <property type="match status" value="1"/>
</dbReference>
<organism evidence="10 11">
    <name type="scientific">Prototheca wickerhamii</name>
    <dbReference type="NCBI Taxonomy" id="3111"/>
    <lineage>
        <taxon>Eukaryota</taxon>
        <taxon>Viridiplantae</taxon>
        <taxon>Chlorophyta</taxon>
        <taxon>core chlorophytes</taxon>
        <taxon>Trebouxiophyceae</taxon>
        <taxon>Chlorellales</taxon>
        <taxon>Chlorellaceae</taxon>
        <taxon>Prototheca</taxon>
    </lineage>
</organism>
<comment type="caution">
    <text evidence="10">The sequence shown here is derived from an EMBL/GenBank/DDBJ whole genome shotgun (WGS) entry which is preliminary data.</text>
</comment>
<keyword evidence="7 8" id="KW-0326">Glycosidase</keyword>
<keyword evidence="11" id="KW-1185">Reference proteome</keyword>
<evidence type="ECO:0000256" key="7">
    <source>
        <dbReference type="ARBA" id="ARBA00023295"/>
    </source>
</evidence>
<dbReference type="PANTHER" id="PTHR11452">
    <property type="entry name" value="ALPHA-GALACTOSIDASE/ALPHA-N-ACETYLGALACTOSAMINIDASE"/>
    <property type="match status" value="1"/>
</dbReference>
<evidence type="ECO:0000256" key="8">
    <source>
        <dbReference type="RuleBase" id="RU361168"/>
    </source>
</evidence>
<dbReference type="EC" id="3.2.1.22" evidence="3 8"/>
<keyword evidence="4" id="KW-0732">Signal</keyword>
<dbReference type="GO" id="GO:0004557">
    <property type="term" value="F:alpha-galactosidase activity"/>
    <property type="evidence" value="ECO:0007669"/>
    <property type="project" value="UniProtKB-EC"/>
</dbReference>
<dbReference type="Pfam" id="PF16499">
    <property type="entry name" value="Melibiase_2"/>
    <property type="match status" value="1"/>
</dbReference>
<evidence type="ECO:0000256" key="4">
    <source>
        <dbReference type="ARBA" id="ARBA00022729"/>
    </source>
</evidence>
<comment type="similarity">
    <text evidence="2 8">Belongs to the glycosyl hydrolase 27 family.</text>
</comment>
<dbReference type="InterPro" id="IPR041233">
    <property type="entry name" value="Melibiase_C"/>
</dbReference>
<dbReference type="PANTHER" id="PTHR11452:SF33">
    <property type="entry name" value="ALPHA-GALACTOSIDASE 2"/>
    <property type="match status" value="1"/>
</dbReference>
<comment type="catalytic activity">
    <reaction evidence="1 8">
        <text>Hydrolysis of terminal, non-reducing alpha-D-galactose residues in alpha-D-galactosides, including galactose oligosaccharides, galactomannans and galactolipids.</text>
        <dbReference type="EC" id="3.2.1.22"/>
    </reaction>
</comment>
<dbReference type="PRINTS" id="PR00740">
    <property type="entry name" value="GLHYDRLASE27"/>
</dbReference>
<evidence type="ECO:0000313" key="11">
    <source>
        <dbReference type="Proteomes" id="UP001255856"/>
    </source>
</evidence>
<dbReference type="EMBL" id="JASFZW010000003">
    <property type="protein sequence ID" value="KAK2079460.1"/>
    <property type="molecule type" value="Genomic_DNA"/>
</dbReference>
<reference evidence="10" key="1">
    <citation type="submission" date="2021-01" db="EMBL/GenBank/DDBJ databases">
        <authorList>
            <person name="Eckstrom K.M.E."/>
        </authorList>
    </citation>
    <scope>NUCLEOTIDE SEQUENCE</scope>
    <source>
        <strain evidence="10">UVCC 0001</strain>
    </source>
</reference>
<dbReference type="CDD" id="cd14792">
    <property type="entry name" value="GH27"/>
    <property type="match status" value="1"/>
</dbReference>
<evidence type="ECO:0000256" key="5">
    <source>
        <dbReference type="ARBA" id="ARBA00022801"/>
    </source>
</evidence>